<evidence type="ECO:0000313" key="2">
    <source>
        <dbReference type="EMBL" id="KAA6366082.1"/>
    </source>
</evidence>
<gene>
    <name evidence="2" type="ORF">EZS28_038391</name>
</gene>
<evidence type="ECO:0000256" key="1">
    <source>
        <dbReference type="SAM" id="MobiDB-lite"/>
    </source>
</evidence>
<feature type="compositionally biased region" description="Basic and acidic residues" evidence="1">
    <location>
        <begin position="121"/>
        <end position="138"/>
    </location>
</feature>
<feature type="region of interest" description="Disordered" evidence="1">
    <location>
        <begin position="121"/>
        <end position="148"/>
    </location>
</feature>
<sequence>MNEIIGLKKLNEGKEEGIEQVINNQIEMEKLPYVIYLNWGDFFSVAKHLLSNKDISIRQSVVQYMIQFVSIHKTYRSLQQVTNIMLQKKKEWNEVRVTFLQQINNLPNEIFTEKKKKEQEQEQVKEQQKEQEKEKETDSQQQQQQSTDQIQMQFKQYKPFFEMMEEYIRQLLDDTTTDEQCVSVLLQFILKMISINAEWSYKQFNLLVNERGMDKMISGLLLNKQSIISLPDELKPEIYKVFFKSILDDLFNQGQEIGKFDSFQVWCDILDIFLWVPELNDELIAKVNETIEKAKLLEKDEKDKKIRRKSNVTTHSKMLTWKNSVQQQQKQKKLLIEKDLQQFKELIGKDSNNNLESRKLTYANNIKDKI</sequence>
<proteinExistence type="predicted"/>
<dbReference type="AlphaFoldDB" id="A0A5J4U7Z4"/>
<dbReference type="Proteomes" id="UP000324800">
    <property type="component" value="Unassembled WGS sequence"/>
</dbReference>
<dbReference type="EMBL" id="SNRW01019758">
    <property type="protein sequence ID" value="KAA6366082.1"/>
    <property type="molecule type" value="Genomic_DNA"/>
</dbReference>
<organism evidence="2 3">
    <name type="scientific">Streblomastix strix</name>
    <dbReference type="NCBI Taxonomy" id="222440"/>
    <lineage>
        <taxon>Eukaryota</taxon>
        <taxon>Metamonada</taxon>
        <taxon>Preaxostyla</taxon>
        <taxon>Oxymonadida</taxon>
        <taxon>Streblomastigidae</taxon>
        <taxon>Streblomastix</taxon>
    </lineage>
</organism>
<comment type="caution">
    <text evidence="2">The sequence shown here is derived from an EMBL/GenBank/DDBJ whole genome shotgun (WGS) entry which is preliminary data.</text>
</comment>
<protein>
    <submittedName>
        <fullName evidence="2">Uncharacterized protein</fullName>
    </submittedName>
</protein>
<reference evidence="2 3" key="1">
    <citation type="submission" date="2019-03" db="EMBL/GenBank/DDBJ databases">
        <title>Single cell metagenomics reveals metabolic interactions within the superorganism composed of flagellate Streblomastix strix and complex community of Bacteroidetes bacteria on its surface.</title>
        <authorList>
            <person name="Treitli S.C."/>
            <person name="Kolisko M."/>
            <person name="Husnik F."/>
            <person name="Keeling P."/>
            <person name="Hampl V."/>
        </authorList>
    </citation>
    <scope>NUCLEOTIDE SEQUENCE [LARGE SCALE GENOMIC DNA]</scope>
    <source>
        <strain evidence="2">ST1C</strain>
    </source>
</reference>
<name>A0A5J4U7Z4_9EUKA</name>
<feature type="compositionally biased region" description="Low complexity" evidence="1">
    <location>
        <begin position="139"/>
        <end position="148"/>
    </location>
</feature>
<evidence type="ECO:0000313" key="3">
    <source>
        <dbReference type="Proteomes" id="UP000324800"/>
    </source>
</evidence>
<accession>A0A5J4U7Z4</accession>